<sequence length="34" mass="3682">MINSSAQILPHCLSAEFAFQANVVLLYAVCKQTA</sequence>
<name>A0AAE9MSS3_9SPIR</name>
<dbReference type="Proteomes" id="UP001058682">
    <property type="component" value="Chromosome"/>
</dbReference>
<accession>A0AAE9MSS3</accession>
<organism evidence="1 2">
    <name type="scientific">Treponema putidum</name>
    <dbReference type="NCBI Taxonomy" id="221027"/>
    <lineage>
        <taxon>Bacteria</taxon>
        <taxon>Pseudomonadati</taxon>
        <taxon>Spirochaetota</taxon>
        <taxon>Spirochaetia</taxon>
        <taxon>Spirochaetales</taxon>
        <taxon>Treponemataceae</taxon>
        <taxon>Treponema</taxon>
    </lineage>
</organism>
<reference evidence="1" key="1">
    <citation type="submission" date="2019-04" db="EMBL/GenBank/DDBJ databases">
        <title>Whole genome sequencing of oral phylogroup 2 treponemes.</title>
        <authorList>
            <person name="Chan Y."/>
            <person name="Zeng H.H."/>
            <person name="Yu X.L."/>
            <person name="Leung W.K."/>
            <person name="Watt R.M."/>
        </authorList>
    </citation>
    <scope>NUCLEOTIDE SEQUENCE</scope>
    <source>
        <strain evidence="1">OMZ 835</strain>
    </source>
</reference>
<evidence type="ECO:0000313" key="2">
    <source>
        <dbReference type="Proteomes" id="UP001058682"/>
    </source>
</evidence>
<protein>
    <submittedName>
        <fullName evidence="1">Uncharacterized protein</fullName>
    </submittedName>
</protein>
<proteinExistence type="predicted"/>
<dbReference type="EMBL" id="CP038804">
    <property type="protein sequence ID" value="UTY33066.1"/>
    <property type="molecule type" value="Genomic_DNA"/>
</dbReference>
<gene>
    <name evidence="1" type="ORF">E4N74_02850</name>
</gene>
<dbReference type="AlphaFoldDB" id="A0AAE9MSS3"/>
<evidence type="ECO:0000313" key="1">
    <source>
        <dbReference type="EMBL" id="UTY33066.1"/>
    </source>
</evidence>